<dbReference type="PANTHER" id="PTHR46797:SF23">
    <property type="entry name" value="HTH-TYPE TRANSCRIPTIONAL REGULATOR SUTR"/>
    <property type="match status" value="1"/>
</dbReference>
<proteinExistence type="predicted"/>
<protein>
    <submittedName>
        <fullName evidence="5">Transcriptional regulator</fullName>
    </submittedName>
</protein>
<dbReference type="InterPro" id="IPR001387">
    <property type="entry name" value="Cro/C1-type_HTH"/>
</dbReference>
<evidence type="ECO:0000256" key="1">
    <source>
        <dbReference type="ARBA" id="ARBA00023015"/>
    </source>
</evidence>
<dbReference type="RefSeq" id="WP_008585047.1">
    <property type="nucleotide sequence ID" value="NZ_CP007035.1"/>
</dbReference>
<dbReference type="SUPFAM" id="SSF47413">
    <property type="entry name" value="lambda repressor-like DNA-binding domains"/>
    <property type="match status" value="1"/>
</dbReference>
<dbReference type="GO" id="GO:0005829">
    <property type="term" value="C:cytosol"/>
    <property type="evidence" value="ECO:0007669"/>
    <property type="project" value="TreeGrafter"/>
</dbReference>
<keyword evidence="2" id="KW-0238">DNA-binding</keyword>
<keyword evidence="6" id="KW-1185">Reference proteome</keyword>
<evidence type="ECO:0000313" key="5">
    <source>
        <dbReference type="EMBL" id="AHF14981.1"/>
    </source>
</evidence>
<dbReference type="Proteomes" id="UP000003586">
    <property type="component" value="Chromosome"/>
</dbReference>
<dbReference type="GO" id="GO:0003700">
    <property type="term" value="F:DNA-binding transcription factor activity"/>
    <property type="evidence" value="ECO:0007669"/>
    <property type="project" value="TreeGrafter"/>
</dbReference>
<sequence>MTEKQLLKKLGLKIKQLRTEKGWSQNAFGLEINMEKSNVSRLEAGNVNPKFGTLFRVAKALEIPLSDLVHLD</sequence>
<dbReference type="EMBL" id="CP007035">
    <property type="protein sequence ID" value="AHF14981.1"/>
    <property type="molecule type" value="Genomic_DNA"/>
</dbReference>
<feature type="domain" description="HTH cro/C1-type" evidence="4">
    <location>
        <begin position="14"/>
        <end position="68"/>
    </location>
</feature>
<organism evidence="5 6">
    <name type="scientific">Niabella soli DSM 19437</name>
    <dbReference type="NCBI Taxonomy" id="929713"/>
    <lineage>
        <taxon>Bacteria</taxon>
        <taxon>Pseudomonadati</taxon>
        <taxon>Bacteroidota</taxon>
        <taxon>Chitinophagia</taxon>
        <taxon>Chitinophagales</taxon>
        <taxon>Chitinophagaceae</taxon>
        <taxon>Niabella</taxon>
    </lineage>
</organism>
<dbReference type="STRING" id="929713.NIASO_07045"/>
<dbReference type="OrthoDB" id="1446437at2"/>
<dbReference type="PANTHER" id="PTHR46797">
    <property type="entry name" value="HTH-TYPE TRANSCRIPTIONAL REGULATOR"/>
    <property type="match status" value="1"/>
</dbReference>
<evidence type="ECO:0000256" key="3">
    <source>
        <dbReference type="ARBA" id="ARBA00023163"/>
    </source>
</evidence>
<evidence type="ECO:0000259" key="4">
    <source>
        <dbReference type="PROSITE" id="PS50943"/>
    </source>
</evidence>
<keyword evidence="3" id="KW-0804">Transcription</keyword>
<accession>W0F0V9</accession>
<keyword evidence="1" id="KW-0805">Transcription regulation</keyword>
<dbReference type="GO" id="GO:0003677">
    <property type="term" value="F:DNA binding"/>
    <property type="evidence" value="ECO:0007669"/>
    <property type="project" value="UniProtKB-KW"/>
</dbReference>
<gene>
    <name evidence="5" type="ORF">NIASO_07045</name>
</gene>
<dbReference type="KEGG" id="nso:NIASO_07045"/>
<name>W0F0V9_9BACT</name>
<dbReference type="CDD" id="cd00093">
    <property type="entry name" value="HTH_XRE"/>
    <property type="match status" value="1"/>
</dbReference>
<dbReference type="InterPro" id="IPR010982">
    <property type="entry name" value="Lambda_DNA-bd_dom_sf"/>
</dbReference>
<dbReference type="HOGENOM" id="CLU_066192_29_4_10"/>
<dbReference type="Pfam" id="PF01381">
    <property type="entry name" value="HTH_3"/>
    <property type="match status" value="1"/>
</dbReference>
<dbReference type="eggNOG" id="COG1396">
    <property type="taxonomic scope" value="Bacteria"/>
</dbReference>
<evidence type="ECO:0000313" key="6">
    <source>
        <dbReference type="Proteomes" id="UP000003586"/>
    </source>
</evidence>
<dbReference type="InterPro" id="IPR050807">
    <property type="entry name" value="TransReg_Diox_bact_type"/>
</dbReference>
<evidence type="ECO:0000256" key="2">
    <source>
        <dbReference type="ARBA" id="ARBA00023125"/>
    </source>
</evidence>
<dbReference type="AlphaFoldDB" id="W0F0V9"/>
<dbReference type="PROSITE" id="PS50943">
    <property type="entry name" value="HTH_CROC1"/>
    <property type="match status" value="1"/>
</dbReference>
<dbReference type="Gene3D" id="1.10.260.40">
    <property type="entry name" value="lambda repressor-like DNA-binding domains"/>
    <property type="match status" value="1"/>
</dbReference>
<dbReference type="SMART" id="SM00530">
    <property type="entry name" value="HTH_XRE"/>
    <property type="match status" value="1"/>
</dbReference>
<reference evidence="5 6" key="1">
    <citation type="submission" date="2013-12" db="EMBL/GenBank/DDBJ databases">
        <authorList>
            <consortium name="DOE Joint Genome Institute"/>
            <person name="Eisen J."/>
            <person name="Huntemann M."/>
            <person name="Han J."/>
            <person name="Chen A."/>
            <person name="Kyrpides N."/>
            <person name="Mavromatis K."/>
            <person name="Markowitz V."/>
            <person name="Palaniappan K."/>
            <person name="Ivanova N."/>
            <person name="Schaumberg A."/>
            <person name="Pati A."/>
            <person name="Liolios K."/>
            <person name="Nordberg H.P."/>
            <person name="Cantor M.N."/>
            <person name="Hua S.X."/>
            <person name="Woyke T."/>
        </authorList>
    </citation>
    <scope>NUCLEOTIDE SEQUENCE [LARGE SCALE GENOMIC DNA]</scope>
    <source>
        <strain evidence="6">DSM 19437</strain>
    </source>
</reference>